<evidence type="ECO:0000313" key="2">
    <source>
        <dbReference type="Proteomes" id="UP001603857"/>
    </source>
</evidence>
<evidence type="ECO:0000313" key="1">
    <source>
        <dbReference type="EMBL" id="KAL2337797.1"/>
    </source>
</evidence>
<reference evidence="1 2" key="1">
    <citation type="submission" date="2024-08" db="EMBL/GenBank/DDBJ databases">
        <title>Insights into the chromosomal genome structure of Flemingia macrophylla.</title>
        <authorList>
            <person name="Ding Y."/>
            <person name="Zhao Y."/>
            <person name="Bi W."/>
            <person name="Wu M."/>
            <person name="Zhao G."/>
            <person name="Gong Y."/>
            <person name="Li W."/>
            <person name="Zhang P."/>
        </authorList>
    </citation>
    <scope>NUCLEOTIDE SEQUENCE [LARGE SCALE GENOMIC DNA]</scope>
    <source>
        <strain evidence="1">DYQJB</strain>
        <tissue evidence="1">Leaf</tissue>
    </source>
</reference>
<sequence length="49" mass="5590">MILKKQQMSNFWRGICSAWNVVKDNVKRRIGDGCGCFSSEMLGLEIILL</sequence>
<name>A0ABD1MPR1_9FABA</name>
<protein>
    <submittedName>
        <fullName evidence="1">Uncharacterized protein</fullName>
    </submittedName>
</protein>
<dbReference type="AlphaFoldDB" id="A0ABD1MPR1"/>
<dbReference type="EMBL" id="JBGMDY010000004">
    <property type="protein sequence ID" value="KAL2337797.1"/>
    <property type="molecule type" value="Genomic_DNA"/>
</dbReference>
<dbReference type="Proteomes" id="UP001603857">
    <property type="component" value="Unassembled WGS sequence"/>
</dbReference>
<keyword evidence="2" id="KW-1185">Reference proteome</keyword>
<accession>A0ABD1MPR1</accession>
<gene>
    <name evidence="1" type="ORF">Fmac_012243</name>
</gene>
<proteinExistence type="predicted"/>
<organism evidence="1 2">
    <name type="scientific">Flemingia macrophylla</name>
    <dbReference type="NCBI Taxonomy" id="520843"/>
    <lineage>
        <taxon>Eukaryota</taxon>
        <taxon>Viridiplantae</taxon>
        <taxon>Streptophyta</taxon>
        <taxon>Embryophyta</taxon>
        <taxon>Tracheophyta</taxon>
        <taxon>Spermatophyta</taxon>
        <taxon>Magnoliopsida</taxon>
        <taxon>eudicotyledons</taxon>
        <taxon>Gunneridae</taxon>
        <taxon>Pentapetalae</taxon>
        <taxon>rosids</taxon>
        <taxon>fabids</taxon>
        <taxon>Fabales</taxon>
        <taxon>Fabaceae</taxon>
        <taxon>Papilionoideae</taxon>
        <taxon>50 kb inversion clade</taxon>
        <taxon>NPAAA clade</taxon>
        <taxon>indigoferoid/millettioid clade</taxon>
        <taxon>Phaseoleae</taxon>
        <taxon>Flemingia</taxon>
    </lineage>
</organism>
<comment type="caution">
    <text evidence="1">The sequence shown here is derived from an EMBL/GenBank/DDBJ whole genome shotgun (WGS) entry which is preliminary data.</text>
</comment>